<keyword evidence="2 8" id="KW-0728">SH3 domain</keyword>
<dbReference type="InterPro" id="IPR035460">
    <property type="entry name" value="FCHSD_SH3_1"/>
</dbReference>
<organism evidence="14">
    <name type="scientific">Lamprotornis superbus</name>
    <dbReference type="NCBI Taxonomy" id="245042"/>
    <lineage>
        <taxon>Eukaryota</taxon>
        <taxon>Metazoa</taxon>
        <taxon>Chordata</taxon>
        <taxon>Craniata</taxon>
        <taxon>Vertebrata</taxon>
        <taxon>Euteleostomi</taxon>
        <taxon>Archelosauria</taxon>
        <taxon>Archosauria</taxon>
        <taxon>Dinosauria</taxon>
        <taxon>Saurischia</taxon>
        <taxon>Theropoda</taxon>
        <taxon>Coelurosauria</taxon>
        <taxon>Aves</taxon>
        <taxon>Neognathae</taxon>
        <taxon>Neoaves</taxon>
        <taxon>Telluraves</taxon>
        <taxon>Australaves</taxon>
        <taxon>Passeriformes</taxon>
        <taxon>Sturnidae</taxon>
        <taxon>Lamprotornis</taxon>
    </lineage>
</organism>
<feature type="compositionally biased region" description="Pro residues" evidence="11">
    <location>
        <begin position="1181"/>
        <end position="1192"/>
    </location>
</feature>
<dbReference type="InterPro" id="IPR001060">
    <property type="entry name" value="FCH_dom"/>
</dbReference>
<dbReference type="SMART" id="SM00326">
    <property type="entry name" value="SH3"/>
    <property type="match status" value="2"/>
</dbReference>
<feature type="compositionally biased region" description="Gly residues" evidence="11">
    <location>
        <begin position="420"/>
        <end position="431"/>
    </location>
</feature>
<dbReference type="EMBL" id="JADDUC010000184">
    <property type="protein sequence ID" value="KAG0116169.1"/>
    <property type="molecule type" value="Genomic_DNA"/>
</dbReference>
<keyword evidence="6" id="KW-0446">Lipid-binding</keyword>
<feature type="compositionally biased region" description="Low complexity" evidence="11">
    <location>
        <begin position="395"/>
        <end position="419"/>
    </location>
</feature>
<dbReference type="SUPFAM" id="SSF50044">
    <property type="entry name" value="SH3-domain"/>
    <property type="match status" value="2"/>
</dbReference>
<dbReference type="Pfam" id="PF00018">
    <property type="entry name" value="SH3_1"/>
    <property type="match status" value="1"/>
</dbReference>
<keyword evidence="4" id="KW-0677">Repeat</keyword>
<name>A0A835NJ94_9PASS</name>
<comment type="caution">
    <text evidence="14">The sequence shown here is derived from an EMBL/GenBank/DDBJ whole genome shotgun (WGS) entry which is preliminary data.</text>
</comment>
<keyword evidence="16" id="KW-1185">Reference proteome</keyword>
<accession>A0A835NJ94</accession>
<dbReference type="EMBL" id="JADDUC020000016">
    <property type="protein sequence ID" value="KAI1233987.1"/>
    <property type="molecule type" value="Genomic_DNA"/>
</dbReference>
<keyword evidence="7" id="KW-0966">Cell projection</keyword>
<evidence type="ECO:0000313" key="15">
    <source>
        <dbReference type="EMBL" id="KAI1233987.1"/>
    </source>
</evidence>
<dbReference type="FunFam" id="2.30.30.40:FF:000033">
    <property type="entry name" value="FCH and double SH3 domains protein 2"/>
    <property type="match status" value="1"/>
</dbReference>
<dbReference type="GO" id="GO:0030833">
    <property type="term" value="P:regulation of actin filament polymerization"/>
    <property type="evidence" value="ECO:0007669"/>
    <property type="project" value="TreeGrafter"/>
</dbReference>
<dbReference type="InterPro" id="IPR036028">
    <property type="entry name" value="SH3-like_dom_sf"/>
</dbReference>
<dbReference type="Pfam" id="PF14604">
    <property type="entry name" value="SH3_9"/>
    <property type="match status" value="1"/>
</dbReference>
<keyword evidence="3" id="KW-0597">Phosphoprotein</keyword>
<feature type="coiled-coil region" evidence="10">
    <location>
        <begin position="872"/>
        <end position="913"/>
    </location>
</feature>
<feature type="coiled-coil region" evidence="10">
    <location>
        <begin position="614"/>
        <end position="655"/>
    </location>
</feature>
<evidence type="ECO:0000256" key="9">
    <source>
        <dbReference type="PROSITE-ProRule" id="PRU01077"/>
    </source>
</evidence>
<evidence type="ECO:0000256" key="11">
    <source>
        <dbReference type="SAM" id="MobiDB-lite"/>
    </source>
</evidence>
<evidence type="ECO:0000259" key="12">
    <source>
        <dbReference type="PROSITE" id="PS50002"/>
    </source>
</evidence>
<dbReference type="Gene3D" id="2.30.30.40">
    <property type="entry name" value="SH3 Domains"/>
    <property type="match status" value="2"/>
</dbReference>
<dbReference type="InterPro" id="IPR031160">
    <property type="entry name" value="F_BAR_dom"/>
</dbReference>
<evidence type="ECO:0000259" key="13">
    <source>
        <dbReference type="PROSITE" id="PS51741"/>
    </source>
</evidence>
<dbReference type="GO" id="GO:0051495">
    <property type="term" value="P:positive regulation of cytoskeleton organization"/>
    <property type="evidence" value="ECO:0007669"/>
    <property type="project" value="UniProtKB-ARBA"/>
</dbReference>
<dbReference type="PROSITE" id="PS51741">
    <property type="entry name" value="F_BAR"/>
    <property type="match status" value="1"/>
</dbReference>
<dbReference type="CDD" id="cd11761">
    <property type="entry name" value="SH3_FCHSD_1"/>
    <property type="match status" value="1"/>
</dbReference>
<evidence type="ECO:0000256" key="1">
    <source>
        <dbReference type="ARBA" id="ARBA00004316"/>
    </source>
</evidence>
<dbReference type="Proteomes" id="UP000618051">
    <property type="component" value="Unassembled WGS sequence"/>
</dbReference>
<dbReference type="PANTHER" id="PTHR15735">
    <property type="entry name" value="FCH AND DOUBLE SH3 DOMAINS PROTEIN"/>
    <property type="match status" value="1"/>
</dbReference>
<evidence type="ECO:0000256" key="4">
    <source>
        <dbReference type="ARBA" id="ARBA00022737"/>
    </source>
</evidence>
<evidence type="ECO:0000256" key="6">
    <source>
        <dbReference type="ARBA" id="ARBA00023121"/>
    </source>
</evidence>
<evidence type="ECO:0008006" key="17">
    <source>
        <dbReference type="Google" id="ProtNLM"/>
    </source>
</evidence>
<feature type="region of interest" description="Disordered" evidence="11">
    <location>
        <begin position="367"/>
        <end position="480"/>
    </location>
</feature>
<gene>
    <name evidence="15" type="ORF">IHE44_0003694</name>
    <name evidence="14" type="ORF">IHE44_004631</name>
</gene>
<protein>
    <recommendedName>
        <fullName evidence="17">FCSD1 protein</fullName>
    </recommendedName>
</protein>
<feature type="compositionally biased region" description="Gly residues" evidence="11">
    <location>
        <begin position="367"/>
        <end position="376"/>
    </location>
</feature>
<dbReference type="OrthoDB" id="10065861at2759"/>
<proteinExistence type="predicted"/>
<feature type="region of interest" description="Disordered" evidence="11">
    <location>
        <begin position="927"/>
        <end position="960"/>
    </location>
</feature>
<feature type="region of interest" description="Disordered" evidence="11">
    <location>
        <begin position="1173"/>
        <end position="1253"/>
    </location>
</feature>
<evidence type="ECO:0000256" key="7">
    <source>
        <dbReference type="ARBA" id="ARBA00023273"/>
    </source>
</evidence>
<dbReference type="AlphaFoldDB" id="A0A835NJ94"/>
<evidence type="ECO:0000256" key="5">
    <source>
        <dbReference type="ARBA" id="ARBA00023054"/>
    </source>
</evidence>
<dbReference type="GO" id="GO:0031594">
    <property type="term" value="C:neuromuscular junction"/>
    <property type="evidence" value="ECO:0007669"/>
    <property type="project" value="TreeGrafter"/>
</dbReference>
<feature type="compositionally biased region" description="Pro residues" evidence="11">
    <location>
        <begin position="1234"/>
        <end position="1243"/>
    </location>
</feature>
<evidence type="ECO:0000256" key="2">
    <source>
        <dbReference type="ARBA" id="ARBA00022443"/>
    </source>
</evidence>
<dbReference type="Pfam" id="PF00611">
    <property type="entry name" value="FCH"/>
    <property type="match status" value="1"/>
</dbReference>
<sequence>MAGVPHVPSGPAPHLSPHPGTGVLCILTHGDSVLSDPSAAWPSTPHVPMSPCPHVPMSPCPRVPISPCPPAQGQCSPSPHVSVILCPHIPISHIPVSPCSCLLMSPCPCVPSLCPHVPVSHIPVSLCPCVTHVCPCPPVSLYPHVPMSLCPISPCPRVPASHIPASHIPVSPSPHPHVPMSHIPVPHPCLPTSLCPYVLPSHISVSPCPCHPVPLSPSPCPRVPLSPLSLCSLSACSSVSLSLCPPVPVTLSPCPSVPLSPCPPCPCAPCPPVFLSPYPLSPCPSVPVSHRPAHTCITDHQAALQPRGAGLAGRRGRGFSGYVSKWAWLDRVSLGALSGACPCVALWAGPNGGSPLGRGLPIGAGPVGAGPVGRGEPGPAVPGSAHADRGGGDRGPAPGLGSEPAPGQRSDAAAAAQGERGAGPGQAGPRGGSPAPGPPSCRRDRDSPPAEPHGAGEGRPRSGVRVPGQGGHRIPASVPASIPAGAAGLSGTIRQVKLTQELRVHLLEQLSGLQSKQQRDAELLEDIRSYSKQRATIDREYGQALQRLASQFVKRDWQRGRGEAGDSRSVAAVWRGVIEGTAHAGQLRVTSSESYRALAAEAARSARLAKERTLKKGIERLQKAQAELLETVKELDKAKKQFSHLQRSSEVAKDKAADVEARLRKSDRRIFHTKASLQKLSAKVSGGFGKVPKWVDAGHHHQASLSRSPQFSARLAEHSRQLAGVQNEYSFALVSASAHLQHYQRVELPAAMQALDGDLYERLREHLSVASRTEVETCRATRDWFQGVVEASARVCWEQDLLLFLQDHPAFSLAPKQRFQLAGVEEVCLLPPADDGASLEKEARRWATRVARDHKNRAHSEEVLQRLEARRQQGLEAEAAAVERQMEEARENIRKAEVSRVKAEARLALLRAAGLDVDTWLAGAMVGTGEETPTGLDPSEFDDYEDSDEADEDNEPGPAARTYPYTCRVIFGYQGCQADELSISQGEELEIIEDGDAEEWVKVPTLEPGMFTWFLPPQARNKAGQVGYVPEKYLLSLGCDSGAGLGPPGPSALHRQLSSIMAAELVLEPGAWLVRALYDYEGQSPEELSFPEGAIIRVLPRAAGEVDDGFWTGDFDGRVGVFPSLVVEELTGAREATGQVGGRRVLVSPCHGQPPMVHDKVKIPFPPSPSLLAVSSQELPSPSPPPFSPPGLVPGASLVPSPAPETALGGCRQDGTSSGQSSPDLAATRLRPLRAPPPPPGRAPEPDPELHFS</sequence>
<dbReference type="GO" id="GO:0008289">
    <property type="term" value="F:lipid binding"/>
    <property type="evidence" value="ECO:0007669"/>
    <property type="project" value="UniProtKB-KW"/>
</dbReference>
<evidence type="ECO:0000313" key="16">
    <source>
        <dbReference type="Proteomes" id="UP000618051"/>
    </source>
</evidence>
<reference evidence="15" key="3">
    <citation type="submission" date="2022-01" db="EMBL/GenBank/DDBJ databases">
        <authorList>
            <person name="Rubenstein D.R."/>
        </authorList>
    </citation>
    <scope>NUCLEOTIDE SEQUENCE</scope>
    <source>
        <strain evidence="15">SS15</strain>
        <tissue evidence="15">Liver</tissue>
    </source>
</reference>
<dbReference type="PROSITE" id="PS50002">
    <property type="entry name" value="SH3"/>
    <property type="match status" value="2"/>
</dbReference>
<dbReference type="SMART" id="SM00055">
    <property type="entry name" value="FCH"/>
    <property type="match status" value="1"/>
</dbReference>
<dbReference type="GO" id="GO:0042995">
    <property type="term" value="C:cell projection"/>
    <property type="evidence" value="ECO:0007669"/>
    <property type="project" value="UniProtKB-SubCell"/>
</dbReference>
<feature type="compositionally biased region" description="Acidic residues" evidence="11">
    <location>
        <begin position="939"/>
        <end position="955"/>
    </location>
</feature>
<dbReference type="PANTHER" id="PTHR15735:SF4">
    <property type="entry name" value="F-BAR AND DOUBLE SH3 DOMAINS PROTEIN 1"/>
    <property type="match status" value="1"/>
</dbReference>
<dbReference type="Gene3D" id="1.20.1270.60">
    <property type="entry name" value="Arfaptin homology (AH) domain/BAR domain"/>
    <property type="match status" value="1"/>
</dbReference>
<dbReference type="InterPro" id="IPR001452">
    <property type="entry name" value="SH3_domain"/>
</dbReference>
<feature type="domain" description="SH3" evidence="12">
    <location>
        <begin position="1069"/>
        <end position="1132"/>
    </location>
</feature>
<evidence type="ECO:0000256" key="3">
    <source>
        <dbReference type="ARBA" id="ARBA00022553"/>
    </source>
</evidence>
<feature type="compositionally biased region" description="Basic and acidic residues" evidence="11">
    <location>
        <begin position="441"/>
        <end position="460"/>
    </location>
</feature>
<reference evidence="14" key="1">
    <citation type="submission" date="2020-10" db="EMBL/GenBank/DDBJ databases">
        <title>Feather gene expression reveals the developmental basis of iridescence in African starlings.</title>
        <authorList>
            <person name="Rubenstein D.R."/>
        </authorList>
    </citation>
    <scope>NUCLEOTIDE SEQUENCE</scope>
    <source>
        <strain evidence="14">SS15</strain>
        <tissue evidence="14">Liver</tissue>
    </source>
</reference>
<dbReference type="GO" id="GO:0007274">
    <property type="term" value="P:neuromuscular synaptic transmission"/>
    <property type="evidence" value="ECO:0007669"/>
    <property type="project" value="TreeGrafter"/>
</dbReference>
<comment type="subcellular location">
    <subcellularLocation>
        <location evidence="1">Cell projection</location>
    </subcellularLocation>
</comment>
<keyword evidence="5 9" id="KW-0175">Coiled coil</keyword>
<dbReference type="GO" id="GO:0055037">
    <property type="term" value="C:recycling endosome"/>
    <property type="evidence" value="ECO:0007669"/>
    <property type="project" value="TreeGrafter"/>
</dbReference>
<feature type="domain" description="SH3" evidence="12">
    <location>
        <begin position="962"/>
        <end position="1039"/>
    </location>
</feature>
<evidence type="ECO:0000313" key="14">
    <source>
        <dbReference type="EMBL" id="KAG0116169.1"/>
    </source>
</evidence>
<feature type="domain" description="F-BAR" evidence="13">
    <location>
        <begin position="500"/>
        <end position="800"/>
    </location>
</feature>
<dbReference type="InterPro" id="IPR027267">
    <property type="entry name" value="AH/BAR_dom_sf"/>
</dbReference>
<dbReference type="CDD" id="cd11895">
    <property type="entry name" value="SH3_FCHSD1_2"/>
    <property type="match status" value="1"/>
</dbReference>
<evidence type="ECO:0000256" key="10">
    <source>
        <dbReference type="SAM" id="Coils"/>
    </source>
</evidence>
<reference evidence="15 16" key="2">
    <citation type="journal article" date="2021" name="J. Hered.">
        <title>Feather Gene Expression Elucidates the Developmental Basis of Plumage Iridescence in African Starlings.</title>
        <authorList>
            <person name="Rubenstein D.R."/>
            <person name="Corvelo A."/>
            <person name="MacManes M.D."/>
            <person name="Maia R."/>
            <person name="Narzisi G."/>
            <person name="Rousaki A."/>
            <person name="Vandenabeele P."/>
            <person name="Shawkey M.D."/>
            <person name="Solomon J."/>
        </authorList>
    </citation>
    <scope>NUCLEOTIDE SEQUENCE [LARGE SCALE GENOMIC DNA]</scope>
    <source>
        <strain evidence="15">SS15</strain>
    </source>
</reference>
<dbReference type="GO" id="GO:1902905">
    <property type="term" value="P:positive regulation of supramolecular fiber organization"/>
    <property type="evidence" value="ECO:0007669"/>
    <property type="project" value="UniProtKB-ARBA"/>
</dbReference>
<evidence type="ECO:0000256" key="8">
    <source>
        <dbReference type="PROSITE-ProRule" id="PRU00192"/>
    </source>
</evidence>
<feature type="compositionally biased region" description="Basic and acidic residues" evidence="11">
    <location>
        <begin position="1244"/>
        <end position="1253"/>
    </location>
</feature>
<dbReference type="SUPFAM" id="SSF103657">
    <property type="entry name" value="BAR/IMD domain-like"/>
    <property type="match status" value="1"/>
</dbReference>